<dbReference type="RefSeq" id="WP_230842967.1">
    <property type="nucleotide sequence ID" value="NZ_CP063845.1"/>
</dbReference>
<evidence type="ECO:0000259" key="2">
    <source>
        <dbReference type="Pfam" id="PF00582"/>
    </source>
</evidence>
<keyword evidence="4" id="KW-1185">Reference proteome</keyword>
<sequence>MDETATAALLYRKILVPCVDLASATASITAAAALATVFDSEMLVLHVVHPKEYVDYAKEHIHDRVTPLPVNALQSFERKLAPVLERFAAAGAPARLYLETGDPGSKICEFAAAQGVDLLVMTRRSLGFWDRLMGGGSVTEYVLRHAPCSLLIAQ</sequence>
<dbReference type="InterPro" id="IPR006016">
    <property type="entry name" value="UspA"/>
</dbReference>
<dbReference type="Gene3D" id="3.40.50.620">
    <property type="entry name" value="HUPs"/>
    <property type="match status" value="1"/>
</dbReference>
<accession>A0ABY3PQD0</accession>
<gene>
    <name evidence="3" type="ORF">ISF26_05795</name>
</gene>
<comment type="similarity">
    <text evidence="1">Belongs to the universal stress protein A family.</text>
</comment>
<organism evidence="3 4">
    <name type="scientific">Gloeobacter morelensis MG652769</name>
    <dbReference type="NCBI Taxonomy" id="2781736"/>
    <lineage>
        <taxon>Bacteria</taxon>
        <taxon>Bacillati</taxon>
        <taxon>Cyanobacteriota</taxon>
        <taxon>Cyanophyceae</taxon>
        <taxon>Gloeobacterales</taxon>
        <taxon>Gloeobacteraceae</taxon>
        <taxon>Gloeobacter</taxon>
        <taxon>Gloeobacter morelensis</taxon>
    </lineage>
</organism>
<dbReference type="Proteomes" id="UP001054846">
    <property type="component" value="Chromosome"/>
</dbReference>
<reference evidence="3 4" key="1">
    <citation type="journal article" date="2021" name="Genome Biol. Evol.">
        <title>Complete Genome Sequencing of a Novel Gloeobacter Species from a Waterfall Cave in Mexico.</title>
        <authorList>
            <person name="Saw J.H."/>
            <person name="Cardona T."/>
            <person name="Montejano G."/>
        </authorList>
    </citation>
    <scope>NUCLEOTIDE SEQUENCE [LARGE SCALE GENOMIC DNA]</scope>
    <source>
        <strain evidence="3">MG652769</strain>
    </source>
</reference>
<name>A0ABY3PQD0_9CYAN</name>
<dbReference type="PANTHER" id="PTHR46268">
    <property type="entry name" value="STRESS RESPONSE PROTEIN NHAX"/>
    <property type="match status" value="1"/>
</dbReference>
<evidence type="ECO:0000256" key="1">
    <source>
        <dbReference type="ARBA" id="ARBA00008791"/>
    </source>
</evidence>
<dbReference type="InterPro" id="IPR014729">
    <property type="entry name" value="Rossmann-like_a/b/a_fold"/>
</dbReference>
<dbReference type="CDD" id="cd00293">
    <property type="entry name" value="USP-like"/>
    <property type="match status" value="1"/>
</dbReference>
<proteinExistence type="inferred from homology"/>
<evidence type="ECO:0000313" key="4">
    <source>
        <dbReference type="Proteomes" id="UP001054846"/>
    </source>
</evidence>
<dbReference type="PANTHER" id="PTHR46268:SF8">
    <property type="entry name" value="UNIVERSAL STRESS PROTEIN SLL1388"/>
    <property type="match status" value="1"/>
</dbReference>
<evidence type="ECO:0000313" key="3">
    <source>
        <dbReference type="EMBL" id="UFP95744.1"/>
    </source>
</evidence>
<dbReference type="EMBL" id="CP063845">
    <property type="protein sequence ID" value="UFP95744.1"/>
    <property type="molecule type" value="Genomic_DNA"/>
</dbReference>
<feature type="domain" description="UspA" evidence="2">
    <location>
        <begin position="11"/>
        <end position="152"/>
    </location>
</feature>
<dbReference type="Pfam" id="PF00582">
    <property type="entry name" value="Usp"/>
    <property type="match status" value="1"/>
</dbReference>
<protein>
    <submittedName>
        <fullName evidence="3">Universal stress protein</fullName>
    </submittedName>
</protein>
<dbReference type="SUPFAM" id="SSF52402">
    <property type="entry name" value="Adenine nucleotide alpha hydrolases-like"/>
    <property type="match status" value="1"/>
</dbReference>